<dbReference type="Gene3D" id="2.60.40.10">
    <property type="entry name" value="Immunoglobulins"/>
    <property type="match status" value="2"/>
</dbReference>
<reference evidence="4 5" key="1">
    <citation type="journal article" date="2012" name="ISME J.">
        <title>Nitrification expanded: discovery, physiology and genomics of a nitrite-oxidizing bacterium from the phylum Chloroflexi.</title>
        <authorList>
            <person name="Sorokin D.Y."/>
            <person name="Lucker S."/>
            <person name="Vejmelkova D."/>
            <person name="Kostrikina N.A."/>
            <person name="Kleerebezem R."/>
            <person name="Rijpstra W.I."/>
            <person name="Damste J.S."/>
            <person name="Le Paslier D."/>
            <person name="Muyzer G."/>
            <person name="Wagner M."/>
            <person name="van Loosdrecht M.C."/>
            <person name="Daims H."/>
        </authorList>
    </citation>
    <scope>NUCLEOTIDE SEQUENCE [LARGE SCALE GENOMIC DNA]</scope>
    <source>
        <strain evidence="5">none</strain>
    </source>
</reference>
<feature type="region of interest" description="Disordered" evidence="2">
    <location>
        <begin position="162"/>
        <end position="202"/>
    </location>
</feature>
<feature type="domain" description="Big-1" evidence="3">
    <location>
        <begin position="78"/>
        <end position="183"/>
    </location>
</feature>
<feature type="domain" description="Big-1" evidence="3">
    <location>
        <begin position="1"/>
        <end position="71"/>
    </location>
</feature>
<gene>
    <name evidence="4" type="ORF">NITHO_4780001</name>
</gene>
<keyword evidence="5" id="KW-1185">Reference proteome</keyword>
<dbReference type="Proteomes" id="UP000004221">
    <property type="component" value="Unassembled WGS sequence"/>
</dbReference>
<proteinExistence type="inferred from homology"/>
<comment type="caution">
    <text evidence="4">The sequence shown here is derived from an EMBL/GenBank/DDBJ whole genome shotgun (WGS) entry which is preliminary data.</text>
</comment>
<dbReference type="InterPro" id="IPR003344">
    <property type="entry name" value="Big_1_dom"/>
</dbReference>
<evidence type="ECO:0000256" key="1">
    <source>
        <dbReference type="ARBA" id="ARBA00010116"/>
    </source>
</evidence>
<organism evidence="4 5">
    <name type="scientific">Nitrolancea hollandica Lb</name>
    <dbReference type="NCBI Taxonomy" id="1129897"/>
    <lineage>
        <taxon>Bacteria</taxon>
        <taxon>Pseudomonadati</taxon>
        <taxon>Thermomicrobiota</taxon>
        <taxon>Thermomicrobia</taxon>
        <taxon>Sphaerobacterales</taxon>
        <taxon>Sphaerobacterineae</taxon>
        <taxon>Sphaerobacteraceae</taxon>
        <taxon>Nitrolancea</taxon>
    </lineage>
</organism>
<evidence type="ECO:0000256" key="2">
    <source>
        <dbReference type="SAM" id="MobiDB-lite"/>
    </source>
</evidence>
<dbReference type="SUPFAM" id="SSF49373">
    <property type="entry name" value="Invasin/intimin cell-adhesion fragments"/>
    <property type="match status" value="2"/>
</dbReference>
<accession>I4EKR9</accession>
<sequence length="388" mass="40866">MTATVRDPSGKTSSGVVIRFTVTGANPTSVSRTTNSDGVAGFAYTGSKTGKDTIKAYADVNGSNSQESGEPSASVTVNWVSNVPSSLALAADTDSPAIGSSGTFTATVKNPDGTLLPGVTVRFSVSGANSGSGSGATDKDGKASFSYSGANAGDDTITAYADANRNGSKDSGEPSDTVKVTWSTASPSPSPSPAPGHFGPADPAPANPSCTFYSETGHNLCGGFRDYWNNYGGLAVYGFPITEEFQENGITTQYFERARFEWHPGSWPERSDVLLGLVGNTVTAGRSGEAPFQRTSANGNCTFYGETGHNLCGGFRDYWNNYGGLAVYGFPTSEEFAERNPDDGQLYTVQYFERGRFEWHPGAWPERSDVMLGRLGAQVLKSTYGVVR</sequence>
<dbReference type="PROSITE" id="PS51127">
    <property type="entry name" value="BIG1"/>
    <property type="match status" value="2"/>
</dbReference>
<dbReference type="SMART" id="SM00634">
    <property type="entry name" value="BID_1"/>
    <property type="match status" value="1"/>
</dbReference>
<dbReference type="EMBL" id="CAGS01000421">
    <property type="protein sequence ID" value="CCF85281.1"/>
    <property type="molecule type" value="Genomic_DNA"/>
</dbReference>
<dbReference type="Pfam" id="PF02369">
    <property type="entry name" value="Big_1"/>
    <property type="match status" value="1"/>
</dbReference>
<dbReference type="InterPro" id="IPR008964">
    <property type="entry name" value="Invasin/intimin_cell_adhesion"/>
</dbReference>
<name>I4EKR9_9BACT</name>
<evidence type="ECO:0000313" key="5">
    <source>
        <dbReference type="Proteomes" id="UP000004221"/>
    </source>
</evidence>
<protein>
    <recommendedName>
        <fullName evidence="3">Big-1 domain-containing protein</fullName>
    </recommendedName>
</protein>
<evidence type="ECO:0000313" key="4">
    <source>
        <dbReference type="EMBL" id="CCF85281.1"/>
    </source>
</evidence>
<dbReference type="AlphaFoldDB" id="I4EKR9"/>
<evidence type="ECO:0000259" key="3">
    <source>
        <dbReference type="PROSITE" id="PS51127"/>
    </source>
</evidence>
<comment type="similarity">
    <text evidence="1">Belongs to the intimin/invasin family.</text>
</comment>
<dbReference type="InterPro" id="IPR013783">
    <property type="entry name" value="Ig-like_fold"/>
</dbReference>